<dbReference type="NCBIfam" id="TIGR03792">
    <property type="entry name" value="TIGR03792 family protein"/>
    <property type="match status" value="1"/>
</dbReference>
<name>A0A2W1JIN3_9CYAN</name>
<gene>
    <name evidence="2" type="ORF">C1752_02235</name>
</gene>
<keyword evidence="3" id="KW-1185">Reference proteome</keyword>
<dbReference type="SUPFAM" id="SSF54909">
    <property type="entry name" value="Dimeric alpha+beta barrel"/>
    <property type="match status" value="1"/>
</dbReference>
<dbReference type="InterPro" id="IPR007138">
    <property type="entry name" value="ABM_dom"/>
</dbReference>
<dbReference type="RefSeq" id="WP_233501540.1">
    <property type="nucleotide sequence ID" value="NZ_CAWNWM010000006.1"/>
</dbReference>
<dbReference type="InterPro" id="IPR011008">
    <property type="entry name" value="Dimeric_a/b-barrel"/>
</dbReference>
<dbReference type="AlphaFoldDB" id="A0A2W1JIN3"/>
<dbReference type="InterPro" id="IPR022512">
    <property type="entry name" value="CHP03792"/>
</dbReference>
<comment type="caution">
    <text evidence="2">The sequence shown here is derived from an EMBL/GenBank/DDBJ whole genome shotgun (WGS) entry which is preliminary data.</text>
</comment>
<evidence type="ECO:0000313" key="2">
    <source>
        <dbReference type="EMBL" id="PZD73340.1"/>
    </source>
</evidence>
<accession>A0A2W1JIN3</accession>
<dbReference type="Gene3D" id="3.30.70.100">
    <property type="match status" value="1"/>
</dbReference>
<proteinExistence type="predicted"/>
<organism evidence="2 3">
    <name type="scientific">Acaryochloris thomasi RCC1774</name>
    <dbReference type="NCBI Taxonomy" id="1764569"/>
    <lineage>
        <taxon>Bacteria</taxon>
        <taxon>Bacillati</taxon>
        <taxon>Cyanobacteriota</taxon>
        <taxon>Cyanophyceae</taxon>
        <taxon>Acaryochloridales</taxon>
        <taxon>Acaryochloridaceae</taxon>
        <taxon>Acaryochloris</taxon>
        <taxon>Acaryochloris thomasi</taxon>
    </lineage>
</organism>
<feature type="domain" description="ABM" evidence="1">
    <location>
        <begin position="60"/>
        <end position="116"/>
    </location>
</feature>
<dbReference type="Pfam" id="PF03992">
    <property type="entry name" value="ABM"/>
    <property type="match status" value="1"/>
</dbReference>
<dbReference type="EMBL" id="PQWO01000006">
    <property type="protein sequence ID" value="PZD73340.1"/>
    <property type="molecule type" value="Genomic_DNA"/>
</dbReference>
<dbReference type="Proteomes" id="UP000248857">
    <property type="component" value="Unassembled WGS sequence"/>
</dbReference>
<reference evidence="2 3" key="1">
    <citation type="journal article" date="2018" name="Sci. Rep.">
        <title>A novel species of the marine cyanobacterium Acaryochloris with a unique pigment content and lifestyle.</title>
        <authorList>
            <person name="Partensky F."/>
            <person name="Six C."/>
            <person name="Ratin M."/>
            <person name="Garczarek L."/>
            <person name="Vaulot D."/>
            <person name="Probert I."/>
            <person name="Calteau A."/>
            <person name="Gourvil P."/>
            <person name="Marie D."/>
            <person name="Grebert T."/>
            <person name="Bouchier C."/>
            <person name="Le Panse S."/>
            <person name="Gachenot M."/>
            <person name="Rodriguez F."/>
            <person name="Garrido J.L."/>
        </authorList>
    </citation>
    <scope>NUCLEOTIDE SEQUENCE [LARGE SCALE GENOMIC DNA]</scope>
    <source>
        <strain evidence="2 3">RCC1774</strain>
    </source>
</reference>
<evidence type="ECO:0000259" key="1">
    <source>
        <dbReference type="Pfam" id="PF03992"/>
    </source>
</evidence>
<protein>
    <recommendedName>
        <fullName evidence="1">ABM domain-containing protein</fullName>
    </recommendedName>
</protein>
<evidence type="ECO:0000313" key="3">
    <source>
        <dbReference type="Proteomes" id="UP000248857"/>
    </source>
</evidence>
<sequence length="150" mass="17203">MALKLRKSFVLMGSASIWLMIVGVARPVSGEQKPGTDGSQVVQSTSRQNSDSSIAVEWLRIKVDPARRQEYLQKDAEIWTPALKRYPGFIDKTVWLNPDNNAEIIIVVRWASREQWFSIPKADLEAIQAQFDQAFPFEHRIKEVQEYQAL</sequence>